<dbReference type="Gene3D" id="1.20.120.330">
    <property type="entry name" value="Nucleotidyltransferases domain 2"/>
    <property type="match status" value="1"/>
</dbReference>
<dbReference type="InterPro" id="IPR007842">
    <property type="entry name" value="HEPN_dom"/>
</dbReference>
<comment type="caution">
    <text evidence="3">The sequence shown here is derived from an EMBL/GenBank/DDBJ whole genome shotgun (WGS) entry which is preliminary data.</text>
</comment>
<dbReference type="PANTHER" id="PTHR36565">
    <property type="entry name" value="UPF0332 PROTEIN TM_1000"/>
    <property type="match status" value="1"/>
</dbReference>
<name>A0A1F6V5N4_9BACT</name>
<dbReference type="EMBL" id="MFTJ01000032">
    <property type="protein sequence ID" value="OGI65020.1"/>
    <property type="molecule type" value="Genomic_DNA"/>
</dbReference>
<dbReference type="Pfam" id="PF05168">
    <property type="entry name" value="HEPN"/>
    <property type="match status" value="1"/>
</dbReference>
<accession>A0A1F6V5N4</accession>
<protein>
    <recommendedName>
        <fullName evidence="2">HEPN domain-containing protein</fullName>
    </recommendedName>
</protein>
<dbReference type="Proteomes" id="UP000178700">
    <property type="component" value="Unassembled WGS sequence"/>
</dbReference>
<sequence length="138" mass="16286">MNITSAVEKGYFVKEKIDPLLIQKELQESEYDLDKAKQALLSKDYKWAIVKCYYSMFHSAKALCFSLGLREKKHIALVMMLEEMIQEGRLEKEYLYSFKGAMDAREGADYHYIHSEDTAKHIYSLAQKFNQRMKRLLE</sequence>
<gene>
    <name evidence="3" type="ORF">A2642_00585</name>
</gene>
<proteinExistence type="inferred from homology"/>
<evidence type="ECO:0000313" key="3">
    <source>
        <dbReference type="EMBL" id="OGI65020.1"/>
    </source>
</evidence>
<organism evidence="3 4">
    <name type="scientific">Candidatus Nomurabacteria bacterium RIFCSPHIGHO2_01_FULL_39_10</name>
    <dbReference type="NCBI Taxonomy" id="1801733"/>
    <lineage>
        <taxon>Bacteria</taxon>
        <taxon>Candidatus Nomuraibacteriota</taxon>
    </lineage>
</organism>
<dbReference type="PANTHER" id="PTHR36565:SF1">
    <property type="entry name" value="UPF0332 PROTEIN TM_1000"/>
    <property type="match status" value="1"/>
</dbReference>
<reference evidence="3 4" key="1">
    <citation type="journal article" date="2016" name="Nat. Commun.">
        <title>Thousands of microbial genomes shed light on interconnected biogeochemical processes in an aquifer system.</title>
        <authorList>
            <person name="Anantharaman K."/>
            <person name="Brown C.T."/>
            <person name="Hug L.A."/>
            <person name="Sharon I."/>
            <person name="Castelle C.J."/>
            <person name="Probst A.J."/>
            <person name="Thomas B.C."/>
            <person name="Singh A."/>
            <person name="Wilkins M.J."/>
            <person name="Karaoz U."/>
            <person name="Brodie E.L."/>
            <person name="Williams K.H."/>
            <person name="Hubbard S.S."/>
            <person name="Banfield J.F."/>
        </authorList>
    </citation>
    <scope>NUCLEOTIDE SEQUENCE [LARGE SCALE GENOMIC DNA]</scope>
</reference>
<dbReference type="AlphaFoldDB" id="A0A1F6V5N4"/>
<evidence type="ECO:0000313" key="4">
    <source>
        <dbReference type="Proteomes" id="UP000178700"/>
    </source>
</evidence>
<evidence type="ECO:0000256" key="1">
    <source>
        <dbReference type="ARBA" id="ARBA00038248"/>
    </source>
</evidence>
<comment type="similarity">
    <text evidence="1">Belongs to the UPF0332 family.</text>
</comment>
<evidence type="ECO:0000259" key="2">
    <source>
        <dbReference type="Pfam" id="PF05168"/>
    </source>
</evidence>
<dbReference type="InterPro" id="IPR052226">
    <property type="entry name" value="UPF0332_toxin"/>
</dbReference>
<feature type="domain" description="HEPN" evidence="2">
    <location>
        <begin position="26"/>
        <end position="135"/>
    </location>
</feature>